<reference evidence="7" key="1">
    <citation type="journal article" date="2019" name="Int. J. Syst. Evol. Microbiol.">
        <title>The Global Catalogue of Microorganisms (GCM) 10K type strain sequencing project: providing services to taxonomists for standard genome sequencing and annotation.</title>
        <authorList>
            <consortium name="The Broad Institute Genomics Platform"/>
            <consortium name="The Broad Institute Genome Sequencing Center for Infectious Disease"/>
            <person name="Wu L."/>
            <person name="Ma J."/>
        </authorList>
    </citation>
    <scope>NUCLEOTIDE SEQUENCE [LARGE SCALE GENOMIC DNA]</scope>
    <source>
        <strain evidence="7">JCM 16014</strain>
    </source>
</reference>
<proteinExistence type="predicted"/>
<dbReference type="Gene3D" id="3.30.70.360">
    <property type="match status" value="1"/>
</dbReference>
<dbReference type="InterPro" id="IPR010174">
    <property type="entry name" value="Succinyl-DAP_deSuclase_DapE"/>
</dbReference>
<dbReference type="InterPro" id="IPR011650">
    <property type="entry name" value="Peptidase_M20_dimer"/>
</dbReference>
<evidence type="ECO:0000313" key="7">
    <source>
        <dbReference type="Proteomes" id="UP001500751"/>
    </source>
</evidence>
<protein>
    <recommendedName>
        <fullName evidence="3">Succinyl-diaminopimelate desuccinylase</fullName>
        <ecNumber evidence="3">3.5.1.18</ecNumber>
    </recommendedName>
</protein>
<dbReference type="EMBL" id="BAAAQN010000051">
    <property type="protein sequence ID" value="GAA2051183.1"/>
    <property type="molecule type" value="Genomic_DNA"/>
</dbReference>
<evidence type="ECO:0000256" key="4">
    <source>
        <dbReference type="SAM" id="MobiDB-lite"/>
    </source>
</evidence>
<keyword evidence="7" id="KW-1185">Reference proteome</keyword>
<evidence type="ECO:0000259" key="5">
    <source>
        <dbReference type="Pfam" id="PF07687"/>
    </source>
</evidence>
<comment type="caution">
    <text evidence="6">The sequence shown here is derived from an EMBL/GenBank/DDBJ whole genome shotgun (WGS) entry which is preliminary data.</text>
</comment>
<evidence type="ECO:0000256" key="1">
    <source>
        <dbReference type="ARBA" id="ARBA00022723"/>
    </source>
</evidence>
<feature type="region of interest" description="Disordered" evidence="4">
    <location>
        <begin position="1"/>
        <end position="32"/>
    </location>
</feature>
<dbReference type="Gene3D" id="3.40.630.10">
    <property type="entry name" value="Zn peptidases"/>
    <property type="match status" value="1"/>
</dbReference>
<feature type="domain" description="Peptidase M20 dimerisation" evidence="5">
    <location>
        <begin position="204"/>
        <end position="303"/>
    </location>
</feature>
<dbReference type="Proteomes" id="UP001500751">
    <property type="component" value="Unassembled WGS sequence"/>
</dbReference>
<dbReference type="InterPro" id="IPR036264">
    <property type="entry name" value="Bact_exopeptidase_dim_dom"/>
</dbReference>
<dbReference type="PANTHER" id="PTHR43808">
    <property type="entry name" value="ACETYLORNITHINE DEACETYLASE"/>
    <property type="match status" value="1"/>
</dbReference>
<organism evidence="6 7">
    <name type="scientific">Catenulispora yoronensis</name>
    <dbReference type="NCBI Taxonomy" id="450799"/>
    <lineage>
        <taxon>Bacteria</taxon>
        <taxon>Bacillati</taxon>
        <taxon>Actinomycetota</taxon>
        <taxon>Actinomycetes</taxon>
        <taxon>Catenulisporales</taxon>
        <taxon>Catenulisporaceae</taxon>
        <taxon>Catenulispora</taxon>
    </lineage>
</organism>
<keyword evidence="1" id="KW-0479">Metal-binding</keyword>
<evidence type="ECO:0000313" key="6">
    <source>
        <dbReference type="EMBL" id="GAA2051183.1"/>
    </source>
</evidence>
<dbReference type="Pfam" id="PF01546">
    <property type="entry name" value="Peptidase_M20"/>
    <property type="match status" value="1"/>
</dbReference>
<feature type="compositionally biased region" description="Pro residues" evidence="4">
    <location>
        <begin position="9"/>
        <end position="29"/>
    </location>
</feature>
<accession>A0ABP5GSX7</accession>
<dbReference type="Pfam" id="PF07687">
    <property type="entry name" value="M20_dimer"/>
    <property type="match status" value="1"/>
</dbReference>
<evidence type="ECO:0000256" key="2">
    <source>
        <dbReference type="ARBA" id="ARBA00022801"/>
    </source>
</evidence>
<gene>
    <name evidence="6" type="primary">dapE</name>
    <name evidence="6" type="ORF">GCM10009839_67530</name>
</gene>
<sequence>MPGLEPITGPTPEPNAAPEPTPEPTPNPEPTLDLTRGAARLTAALVDIESVSGDEKALADAIEAALRPYPHLEVLRDGDSVLARTSLGRAERVILAGHLDTVPIAVDSTGRRNVPSLLEGDWETGTLRGCGTSDMKAGVAVQLVLAAGLAEPNRDVTYVFYECEEVEAERNSLGRLIRTRPDWFAADFAVLLEPSNNIVEGGCQGTMRVRLTFRGARAHSARSWLGDNAIHKAGAALRRLAEYQPRRVEVEGLEFREGLNAVGITGGVAGNVIPDECSVLVNFRFAPDRDEADAERHVREVFAGLDAELVVTDSAPAARPGLHLPLAAEFVGAVMAGLDARPTAKFGWTDVARFAGLGVPGVNYGPGDGGLAHKPDESVDLGQVVRCAERMRSWLGPAS</sequence>
<dbReference type="SUPFAM" id="SSF53187">
    <property type="entry name" value="Zn-dependent exopeptidases"/>
    <property type="match status" value="1"/>
</dbReference>
<dbReference type="InterPro" id="IPR002933">
    <property type="entry name" value="Peptidase_M20"/>
</dbReference>
<dbReference type="EC" id="3.5.1.18" evidence="3"/>
<name>A0ABP5GSX7_9ACTN</name>
<dbReference type="SUPFAM" id="SSF55031">
    <property type="entry name" value="Bacterial exopeptidase dimerisation domain"/>
    <property type="match status" value="1"/>
</dbReference>
<keyword evidence="2" id="KW-0378">Hydrolase</keyword>
<dbReference type="NCBIfam" id="TIGR01900">
    <property type="entry name" value="dapE-gram_pos"/>
    <property type="match status" value="1"/>
</dbReference>
<evidence type="ECO:0000256" key="3">
    <source>
        <dbReference type="NCBIfam" id="TIGR01900"/>
    </source>
</evidence>
<dbReference type="PANTHER" id="PTHR43808:SF31">
    <property type="entry name" value="N-ACETYL-L-CITRULLINE DEACETYLASE"/>
    <property type="match status" value="1"/>
</dbReference>
<dbReference type="InterPro" id="IPR050072">
    <property type="entry name" value="Peptidase_M20A"/>
</dbReference>